<dbReference type="Gene3D" id="3.10.310.50">
    <property type="match status" value="1"/>
</dbReference>
<proteinExistence type="predicted"/>
<evidence type="ECO:0000313" key="2">
    <source>
        <dbReference type="EMBL" id="MEK8180474.1"/>
    </source>
</evidence>
<accession>A0ABU9E1F0</accession>
<dbReference type="Pfam" id="PF04536">
    <property type="entry name" value="TPM_phosphatase"/>
    <property type="match status" value="1"/>
</dbReference>
<dbReference type="PANTHER" id="PTHR30373">
    <property type="entry name" value="UPF0603 PROTEIN YGCG"/>
    <property type="match status" value="1"/>
</dbReference>
<dbReference type="EMBL" id="JBBPCB010000005">
    <property type="protein sequence ID" value="MEK8180474.1"/>
    <property type="molecule type" value="Genomic_DNA"/>
</dbReference>
<gene>
    <name evidence="2" type="ORF">WMW71_08990</name>
</gene>
<dbReference type="InterPro" id="IPR007621">
    <property type="entry name" value="TPM_dom"/>
</dbReference>
<keyword evidence="3" id="KW-1185">Reference proteome</keyword>
<protein>
    <submittedName>
        <fullName evidence="2">TPM domain-containing protein</fullName>
    </submittedName>
</protein>
<feature type="domain" description="TPM" evidence="1">
    <location>
        <begin position="5"/>
        <end position="122"/>
    </location>
</feature>
<dbReference type="Proteomes" id="UP001491349">
    <property type="component" value="Unassembled WGS sequence"/>
</dbReference>
<comment type="caution">
    <text evidence="2">The sequence shown here is derived from an EMBL/GenBank/DDBJ whole genome shotgun (WGS) entry which is preliminary data.</text>
</comment>
<evidence type="ECO:0000259" key="1">
    <source>
        <dbReference type="Pfam" id="PF04536"/>
    </source>
</evidence>
<dbReference type="RefSeq" id="WP_187659783.1">
    <property type="nucleotide sequence ID" value="NZ_JACTAB010000002.1"/>
</dbReference>
<name>A0ABU9E1F0_9FLAO</name>
<dbReference type="PANTHER" id="PTHR30373:SF8">
    <property type="entry name" value="BLL7265 PROTEIN"/>
    <property type="match status" value="1"/>
</dbReference>
<evidence type="ECO:0000313" key="3">
    <source>
        <dbReference type="Proteomes" id="UP001491349"/>
    </source>
</evidence>
<sequence length="146" mass="16839">MSKVEDFLTQEEEQEIVEAIRVAEKNTSGEIRVHIEKHTSIDSFKRAMEVFHLLKMDETELKNGVLIYLAVKDKHFVICGDKGINDLVPDDFWDCTRDVMAKNFKEGHYKQGLIDGILRAGEQLQKYFPYQEGDTNELSNEISKGE</sequence>
<organism evidence="2 3">
    <name type="scientific">Flavobacterium buctense</name>
    <dbReference type="NCBI Taxonomy" id="1648146"/>
    <lineage>
        <taxon>Bacteria</taxon>
        <taxon>Pseudomonadati</taxon>
        <taxon>Bacteroidota</taxon>
        <taxon>Flavobacteriia</taxon>
        <taxon>Flavobacteriales</taxon>
        <taxon>Flavobacteriaceae</taxon>
        <taxon>Flavobacterium</taxon>
    </lineage>
</organism>
<reference evidence="2 3" key="1">
    <citation type="submission" date="2024-04" db="EMBL/GenBank/DDBJ databases">
        <title>draft genome sequnece of Flavobacterium buctense JCM 30750.</title>
        <authorList>
            <person name="Kim D.-U."/>
        </authorList>
    </citation>
    <scope>NUCLEOTIDE SEQUENCE [LARGE SCALE GENOMIC DNA]</scope>
    <source>
        <strain evidence="2 3">JCM 30750</strain>
    </source>
</reference>